<gene>
    <name evidence="1" type="ORF">GTGU_01895</name>
</gene>
<dbReference type="AlphaFoldDB" id="A0A085ABB6"/>
<sequence length="58" mass="6239">MHVSKKRQSKTAPDIVSAPAENGDVAVPVAFGYEEMLSELEAIVAEAEIRLIQDAELA</sequence>
<reference evidence="2" key="1">
    <citation type="submission" date="2014-05" db="EMBL/GenBank/DDBJ databases">
        <title>ATOL: Assembling a taxonomically balanced genome-scale reconstruction of the evolutionary history of the Enterobacteriaceae.</title>
        <authorList>
            <person name="Plunkett G. III"/>
            <person name="Neeno-Eckwall E.C."/>
            <person name="Glasner J.D."/>
            <person name="Perna N.T."/>
        </authorList>
    </citation>
    <scope>NUCLEOTIDE SEQUENCE [LARGE SCALE GENOMIC DNA]</scope>
    <source>
        <strain evidence="2">ATCC 49490</strain>
    </source>
</reference>
<name>A0A085ABB6_9ENTR</name>
<comment type="caution">
    <text evidence="1">The sequence shown here is derived from an EMBL/GenBank/DDBJ whole genome shotgun (WGS) entry which is preliminary data.</text>
</comment>
<accession>A0A085ABB6</accession>
<evidence type="ECO:0000313" key="2">
    <source>
        <dbReference type="Proteomes" id="UP000028630"/>
    </source>
</evidence>
<dbReference type="EMBL" id="JMTB01000062">
    <property type="protein sequence ID" value="KFC07511.1"/>
    <property type="molecule type" value="Genomic_DNA"/>
</dbReference>
<organism evidence="1 2">
    <name type="scientific">Trabulsiella guamensis ATCC 49490</name>
    <dbReference type="NCBI Taxonomy" id="1005994"/>
    <lineage>
        <taxon>Bacteria</taxon>
        <taxon>Pseudomonadati</taxon>
        <taxon>Pseudomonadota</taxon>
        <taxon>Gammaproteobacteria</taxon>
        <taxon>Enterobacterales</taxon>
        <taxon>Enterobacteriaceae</taxon>
        <taxon>Trabulsiella</taxon>
    </lineage>
</organism>
<protein>
    <submittedName>
        <fullName evidence="1">YhaL family protein</fullName>
    </submittedName>
</protein>
<keyword evidence="2" id="KW-1185">Reference proteome</keyword>
<dbReference type="Proteomes" id="UP000028630">
    <property type="component" value="Unassembled WGS sequence"/>
</dbReference>
<evidence type="ECO:0000313" key="1">
    <source>
        <dbReference type="EMBL" id="KFC07511.1"/>
    </source>
</evidence>
<proteinExistence type="predicted"/>